<keyword evidence="5 10" id="KW-0812">Transmembrane</keyword>
<dbReference type="EMBL" id="OC878669">
    <property type="protein sequence ID" value="CAD7640727.1"/>
    <property type="molecule type" value="Genomic_DNA"/>
</dbReference>
<dbReference type="PANTHER" id="PTHR21661">
    <property type="entry name" value="EPOXIDE HYDROLASE 1-RELATED"/>
    <property type="match status" value="1"/>
</dbReference>
<feature type="transmembrane region" description="Helical" evidence="10">
    <location>
        <begin position="81"/>
        <end position="98"/>
    </location>
</feature>
<feature type="transmembrane region" description="Helical" evidence="10">
    <location>
        <begin position="26"/>
        <end position="47"/>
    </location>
</feature>
<dbReference type="InterPro" id="IPR029058">
    <property type="entry name" value="AB_hydrolase_fold"/>
</dbReference>
<evidence type="ECO:0000256" key="1">
    <source>
        <dbReference type="ARBA" id="ARBA00004141"/>
    </source>
</evidence>
<dbReference type="GO" id="GO:0097176">
    <property type="term" value="P:epoxide metabolic process"/>
    <property type="evidence" value="ECO:0007669"/>
    <property type="project" value="TreeGrafter"/>
</dbReference>
<comment type="similarity">
    <text evidence="2">Belongs to the peptidase S33 family.</text>
</comment>
<evidence type="ECO:0000256" key="4">
    <source>
        <dbReference type="ARBA" id="ARBA00022448"/>
    </source>
</evidence>
<dbReference type="Proteomes" id="UP000759131">
    <property type="component" value="Unassembled WGS sequence"/>
</dbReference>
<dbReference type="Pfam" id="PF06441">
    <property type="entry name" value="EHN"/>
    <property type="match status" value="1"/>
</dbReference>
<evidence type="ECO:0000256" key="8">
    <source>
        <dbReference type="ARBA" id="ARBA00022989"/>
    </source>
</evidence>
<evidence type="ECO:0000259" key="11">
    <source>
        <dbReference type="Pfam" id="PF06441"/>
    </source>
</evidence>
<dbReference type="Pfam" id="PF08449">
    <property type="entry name" value="UAA"/>
    <property type="match status" value="1"/>
</dbReference>
<dbReference type="GO" id="GO:0016020">
    <property type="term" value="C:membrane"/>
    <property type="evidence" value="ECO:0007669"/>
    <property type="project" value="UniProtKB-SubCell"/>
</dbReference>
<evidence type="ECO:0000256" key="5">
    <source>
        <dbReference type="ARBA" id="ARBA00022692"/>
    </source>
</evidence>
<reference evidence="12" key="1">
    <citation type="submission" date="2020-11" db="EMBL/GenBank/DDBJ databases">
        <authorList>
            <person name="Tran Van P."/>
        </authorList>
    </citation>
    <scope>NUCLEOTIDE SEQUENCE</scope>
</reference>
<dbReference type="GO" id="GO:0055085">
    <property type="term" value="P:transmembrane transport"/>
    <property type="evidence" value="ECO:0007669"/>
    <property type="project" value="InterPro"/>
</dbReference>
<keyword evidence="13" id="KW-1185">Reference proteome</keyword>
<name>A0A7R9QCF1_9ACAR</name>
<protein>
    <recommendedName>
        <fullName evidence="11">Epoxide hydrolase N-terminal domain-containing protein</fullName>
    </recommendedName>
</protein>
<keyword evidence="4" id="KW-0813">Transport</keyword>
<dbReference type="AlphaFoldDB" id="A0A7R9QCF1"/>
<feature type="non-terminal residue" evidence="12">
    <location>
        <position position="1"/>
    </location>
</feature>
<evidence type="ECO:0000256" key="2">
    <source>
        <dbReference type="ARBA" id="ARBA00010088"/>
    </source>
</evidence>
<dbReference type="InterPro" id="IPR037185">
    <property type="entry name" value="EmrE-like"/>
</dbReference>
<evidence type="ECO:0000256" key="3">
    <source>
        <dbReference type="ARBA" id="ARBA00010694"/>
    </source>
</evidence>
<keyword evidence="8 10" id="KW-1133">Transmembrane helix</keyword>
<comment type="similarity">
    <text evidence="3">Belongs to the nucleotide-sugar transporter family. SLC35B subfamily.</text>
</comment>
<proteinExistence type="inferred from homology"/>
<dbReference type="GO" id="GO:0012505">
    <property type="term" value="C:endomembrane system"/>
    <property type="evidence" value="ECO:0007669"/>
    <property type="project" value="UniProtKB-ARBA"/>
</dbReference>
<comment type="subcellular location">
    <subcellularLocation>
        <location evidence="1">Membrane</location>
        <topology evidence="1">Multi-pass membrane protein</topology>
    </subcellularLocation>
</comment>
<dbReference type="InterPro" id="IPR013657">
    <property type="entry name" value="SCL35B1-4/HUT1"/>
</dbReference>
<organism evidence="12">
    <name type="scientific">Medioppia subpectinata</name>
    <dbReference type="NCBI Taxonomy" id="1979941"/>
    <lineage>
        <taxon>Eukaryota</taxon>
        <taxon>Metazoa</taxon>
        <taxon>Ecdysozoa</taxon>
        <taxon>Arthropoda</taxon>
        <taxon>Chelicerata</taxon>
        <taxon>Arachnida</taxon>
        <taxon>Acari</taxon>
        <taxon>Acariformes</taxon>
        <taxon>Sarcoptiformes</taxon>
        <taxon>Oribatida</taxon>
        <taxon>Brachypylina</taxon>
        <taxon>Oppioidea</taxon>
        <taxon>Oppiidae</taxon>
        <taxon>Medioppia</taxon>
    </lineage>
</organism>
<keyword evidence="9 10" id="KW-0472">Membrane</keyword>
<dbReference type="PANTHER" id="PTHR21661:SF35">
    <property type="entry name" value="EPOXIDE HYDROLASE"/>
    <property type="match status" value="1"/>
</dbReference>
<evidence type="ECO:0000256" key="6">
    <source>
        <dbReference type="ARBA" id="ARBA00022797"/>
    </source>
</evidence>
<dbReference type="EMBL" id="CAJPIZ010024094">
    <property type="protein sequence ID" value="CAG2118388.1"/>
    <property type="molecule type" value="Genomic_DNA"/>
</dbReference>
<evidence type="ECO:0000256" key="10">
    <source>
        <dbReference type="SAM" id="Phobius"/>
    </source>
</evidence>
<evidence type="ECO:0000256" key="9">
    <source>
        <dbReference type="ARBA" id="ARBA00023136"/>
    </source>
</evidence>
<evidence type="ECO:0000313" key="13">
    <source>
        <dbReference type="Proteomes" id="UP000759131"/>
    </source>
</evidence>
<feature type="transmembrane region" description="Helical" evidence="10">
    <location>
        <begin position="150"/>
        <end position="171"/>
    </location>
</feature>
<feature type="transmembrane region" description="Helical" evidence="10">
    <location>
        <begin position="54"/>
        <end position="75"/>
    </location>
</feature>
<sequence>MLPDIYSETLMFNASPASPWLNIPYLWLYLVANMVTQYSCIMCVMILMSECTSLTVTLVLTIRKFISLIISIFYFQNPFTGTHWAATALVFAGSLLFMDLPVVNDRFRALATCAQNVWYGRRLAANGYENVITIKAKLRESDKSSESMGFIGKLFLLAIVVGFGAVVYQLFLTPDPPLPHIPELWFGKNALKPGEAIPKDPEAINKFTINVSDDVLNDLRRRLDSARYVSPIAGTQFNYGFNGDYLQKVVDYWKNTFNWRKQEK</sequence>
<keyword evidence="6" id="KW-0058">Aromatic hydrocarbons catabolism</keyword>
<dbReference type="OrthoDB" id="999962at2759"/>
<dbReference type="SUPFAM" id="SSF53474">
    <property type="entry name" value="alpha/beta-Hydrolases"/>
    <property type="match status" value="1"/>
</dbReference>
<accession>A0A7R9QCF1</accession>
<dbReference type="Gene3D" id="3.40.50.1820">
    <property type="entry name" value="alpha/beta hydrolase"/>
    <property type="match status" value="1"/>
</dbReference>
<evidence type="ECO:0000313" key="12">
    <source>
        <dbReference type="EMBL" id="CAD7640727.1"/>
    </source>
</evidence>
<dbReference type="InterPro" id="IPR010497">
    <property type="entry name" value="Epoxide_hydro_N"/>
</dbReference>
<evidence type="ECO:0000256" key="7">
    <source>
        <dbReference type="ARBA" id="ARBA00022801"/>
    </source>
</evidence>
<dbReference type="GO" id="GO:0004301">
    <property type="term" value="F:epoxide hydrolase activity"/>
    <property type="evidence" value="ECO:0007669"/>
    <property type="project" value="TreeGrafter"/>
</dbReference>
<gene>
    <name evidence="12" type="ORF">OSB1V03_LOCUS18340</name>
</gene>
<keyword evidence="7" id="KW-0378">Hydrolase</keyword>
<feature type="domain" description="Epoxide hydrolase N-terminal" evidence="11">
    <location>
        <begin position="204"/>
        <end position="264"/>
    </location>
</feature>
<dbReference type="SUPFAM" id="SSF103481">
    <property type="entry name" value="Multidrug resistance efflux transporter EmrE"/>
    <property type="match status" value="1"/>
</dbReference>